<dbReference type="EMBL" id="SDWS01000005">
    <property type="protein sequence ID" value="RYB90198.1"/>
    <property type="molecule type" value="Genomic_DNA"/>
</dbReference>
<evidence type="ECO:0000313" key="3">
    <source>
        <dbReference type="EMBL" id="RYB90198.1"/>
    </source>
</evidence>
<comment type="similarity">
    <text evidence="1">Belongs to the metallophosphoesterase superfamily. YfcE family.</text>
</comment>
<sequence length="270" mass="30192">MPAATRIALISDVHGNLTALEAVLADIDARGITTIFNLGDYVGKGPRGREVVDLCRERCEVNLLGNWDDFVPDPDRDFDSPALQWWLAQLGPGQGEWLRSLPFSHDFLLSGRRVRLFHASEETVHRRVRYVRTQDEFEALFTNTPATGFDSPEPDMVGYGDTHDPFYECQLQGRTAFNTGAVGNCMGDPTPLYCILEGVLGSADPAPWAISYVRVPYDVEAELAAARDLGVPKYDGYELELRHGIYRGMLDEWRSGEPLTGYHEREAVRA</sequence>
<dbReference type="OrthoDB" id="9813918at2"/>
<dbReference type="GO" id="GO:0005737">
    <property type="term" value="C:cytoplasm"/>
    <property type="evidence" value="ECO:0007669"/>
    <property type="project" value="TreeGrafter"/>
</dbReference>
<dbReference type="RefSeq" id="WP_129476073.1">
    <property type="nucleotide sequence ID" value="NZ_SDWS01000005.1"/>
</dbReference>
<keyword evidence="4" id="KW-1185">Reference proteome</keyword>
<dbReference type="InterPro" id="IPR024654">
    <property type="entry name" value="Calcineurin-like_PHP_lpxH"/>
</dbReference>
<dbReference type="SUPFAM" id="SSF56300">
    <property type="entry name" value="Metallo-dependent phosphatases"/>
    <property type="match status" value="1"/>
</dbReference>
<dbReference type="AlphaFoldDB" id="A0A4Q2RNN9"/>
<gene>
    <name evidence="3" type="ORF">EUA06_12475</name>
</gene>
<evidence type="ECO:0000256" key="1">
    <source>
        <dbReference type="ARBA" id="ARBA00008950"/>
    </source>
</evidence>
<dbReference type="Pfam" id="PF12850">
    <property type="entry name" value="Metallophos_2"/>
    <property type="match status" value="1"/>
</dbReference>
<protein>
    <submittedName>
        <fullName evidence="3">Metallophosphoesterase</fullName>
    </submittedName>
</protein>
<dbReference type="PANTHER" id="PTHR42850:SF2">
    <property type="entry name" value="BLL5683 PROTEIN"/>
    <property type="match status" value="1"/>
</dbReference>
<proteinExistence type="inferred from homology"/>
<dbReference type="PANTHER" id="PTHR42850">
    <property type="entry name" value="METALLOPHOSPHOESTERASE"/>
    <property type="match status" value="1"/>
</dbReference>
<name>A0A4Q2RNN9_9ACTN</name>
<dbReference type="PIRSF" id="PIRSF000883">
    <property type="entry name" value="Pesterase_MJ0912"/>
    <property type="match status" value="1"/>
</dbReference>
<dbReference type="Proteomes" id="UP000291838">
    <property type="component" value="Unassembled WGS sequence"/>
</dbReference>
<comment type="caution">
    <text evidence="3">The sequence shown here is derived from an EMBL/GenBank/DDBJ whole genome shotgun (WGS) entry which is preliminary data.</text>
</comment>
<evidence type="ECO:0000259" key="2">
    <source>
        <dbReference type="Pfam" id="PF12850"/>
    </source>
</evidence>
<dbReference type="InterPro" id="IPR011152">
    <property type="entry name" value="Pesterase_MJ0912"/>
</dbReference>
<evidence type="ECO:0000313" key="4">
    <source>
        <dbReference type="Proteomes" id="UP000291838"/>
    </source>
</evidence>
<dbReference type="GO" id="GO:0016791">
    <property type="term" value="F:phosphatase activity"/>
    <property type="evidence" value="ECO:0007669"/>
    <property type="project" value="TreeGrafter"/>
</dbReference>
<accession>A0A4Q2RNN9</accession>
<reference evidence="3 4" key="1">
    <citation type="submission" date="2019-01" db="EMBL/GenBank/DDBJ databases">
        <title>Novel species of Nocardioides.</title>
        <authorList>
            <person name="Liu Q."/>
            <person name="Xin Y.-H."/>
        </authorList>
    </citation>
    <scope>NUCLEOTIDE SEQUENCE [LARGE SCALE GENOMIC DNA]</scope>
    <source>
        <strain evidence="3 4">HLT3-15</strain>
    </source>
</reference>
<feature type="domain" description="Calcineurin-like phosphoesterase" evidence="2">
    <location>
        <begin position="6"/>
        <end position="197"/>
    </location>
</feature>
<dbReference type="InterPro" id="IPR050126">
    <property type="entry name" value="Ap4A_hydrolase"/>
</dbReference>
<dbReference type="Gene3D" id="3.60.21.10">
    <property type="match status" value="1"/>
</dbReference>
<organism evidence="3 4">
    <name type="scientific">Nocardioides glacieisoli</name>
    <dbReference type="NCBI Taxonomy" id="1168730"/>
    <lineage>
        <taxon>Bacteria</taxon>
        <taxon>Bacillati</taxon>
        <taxon>Actinomycetota</taxon>
        <taxon>Actinomycetes</taxon>
        <taxon>Propionibacteriales</taxon>
        <taxon>Nocardioidaceae</taxon>
        <taxon>Nocardioides</taxon>
    </lineage>
</organism>
<dbReference type="InterPro" id="IPR029052">
    <property type="entry name" value="Metallo-depent_PP-like"/>
</dbReference>